<dbReference type="SUPFAM" id="SSF53474">
    <property type="entry name" value="alpha/beta-Hydrolases"/>
    <property type="match status" value="1"/>
</dbReference>
<sequence>MISRQTFANESSQVQQAEQVLPASETASAKPQYGQQLEGTQEYYTQQHNGAPYVPRVQQSPVPSRSGFVTAIPLPFDMYGTGPIKILFLCGIGLARGSWKYQVDFFARKPEYTCLVIENRGYDDYEAHIPLQIAGSKQFARDMQSALVELDWTLPKSIHVVGLGLGGMIALQLCRICPEYVASLHLVSTGQTFKRPAFSAADSARSIQLLKRRSKVDRAETLLDLLLPANYLYASDPEHTNFENYRAQLLHQHKVQKLFSDEQKTLNFYLQVLAYRRHSIQKTDLWEIAAKVRFIFVSGANDDSLIDPECSRDLMAGLHAQGRMYEGGHMIPWQYKEEFNADQEAMMLRADREYTEYPPMECLCINDLVNSTDEPEPVIIAK</sequence>
<dbReference type="PANTHER" id="PTHR43433:SF5">
    <property type="entry name" value="AB HYDROLASE-1 DOMAIN-CONTAINING PROTEIN"/>
    <property type="match status" value="1"/>
</dbReference>
<keyword evidence="3" id="KW-0378">Hydrolase</keyword>
<dbReference type="OrthoDB" id="19657at2759"/>
<dbReference type="InterPro" id="IPR050471">
    <property type="entry name" value="AB_hydrolase"/>
</dbReference>
<dbReference type="EMBL" id="CAHR02000037">
    <property type="protein sequence ID" value="CCG81383.1"/>
    <property type="molecule type" value="Genomic_DNA"/>
</dbReference>
<dbReference type="GO" id="GO:0016787">
    <property type="term" value="F:hydrolase activity"/>
    <property type="evidence" value="ECO:0007669"/>
    <property type="project" value="UniProtKB-KW"/>
</dbReference>
<reference evidence="3 4" key="1">
    <citation type="journal article" date="2013" name="MBio">
        <title>Genome sequencing of the plant pathogen Taphrina deformans, the causal agent of peach leaf curl.</title>
        <authorList>
            <person name="Cisse O.H."/>
            <person name="Almeida J.M.G.C.F."/>
            <person name="Fonseca A."/>
            <person name="Kumar A.A."/>
            <person name="Salojaervi J."/>
            <person name="Overmyer K."/>
            <person name="Hauser P.M."/>
            <person name="Pagni M."/>
        </authorList>
    </citation>
    <scope>NUCLEOTIDE SEQUENCE [LARGE SCALE GENOMIC DNA]</scope>
    <source>
        <strain evidence="4">PYCC 5710 / ATCC 11124 / CBS 356.35 / IMI 108563 / JCM 9778 / NBRC 8474</strain>
    </source>
</reference>
<dbReference type="STRING" id="1097556.R4XAP4"/>
<evidence type="ECO:0000313" key="3">
    <source>
        <dbReference type="EMBL" id="CCG81383.1"/>
    </source>
</evidence>
<dbReference type="eggNOG" id="KOG4178">
    <property type="taxonomic scope" value="Eukaryota"/>
</dbReference>
<dbReference type="PANTHER" id="PTHR43433">
    <property type="entry name" value="HYDROLASE, ALPHA/BETA FOLD FAMILY PROTEIN"/>
    <property type="match status" value="1"/>
</dbReference>
<comment type="caution">
    <text evidence="3">The sequence shown here is derived from an EMBL/GenBank/DDBJ whole genome shotgun (WGS) entry which is preliminary data.</text>
</comment>
<dbReference type="AlphaFoldDB" id="R4XAP4"/>
<feature type="compositionally biased region" description="Polar residues" evidence="1">
    <location>
        <begin position="1"/>
        <end position="18"/>
    </location>
</feature>
<dbReference type="Proteomes" id="UP000013776">
    <property type="component" value="Unassembled WGS sequence"/>
</dbReference>
<gene>
    <name evidence="3" type="ORF">TAPDE_001088</name>
</gene>
<protein>
    <submittedName>
        <fullName evidence="3">Alpha/beta hydrolase</fullName>
    </submittedName>
</protein>
<dbReference type="InterPro" id="IPR000073">
    <property type="entry name" value="AB_hydrolase_1"/>
</dbReference>
<name>R4XAP4_TAPDE</name>
<keyword evidence="4" id="KW-1185">Reference proteome</keyword>
<feature type="domain" description="AB hydrolase-1" evidence="2">
    <location>
        <begin position="86"/>
        <end position="340"/>
    </location>
</feature>
<feature type="region of interest" description="Disordered" evidence="1">
    <location>
        <begin position="1"/>
        <end position="32"/>
    </location>
</feature>
<evidence type="ECO:0000313" key="4">
    <source>
        <dbReference type="Proteomes" id="UP000013776"/>
    </source>
</evidence>
<dbReference type="InterPro" id="IPR029058">
    <property type="entry name" value="AB_hydrolase_fold"/>
</dbReference>
<organism evidence="3 4">
    <name type="scientific">Taphrina deformans (strain PYCC 5710 / ATCC 11124 / CBS 356.35 / IMI 108563 / JCM 9778 / NBRC 8474)</name>
    <name type="common">Peach leaf curl fungus</name>
    <name type="synonym">Lalaria deformans</name>
    <dbReference type="NCBI Taxonomy" id="1097556"/>
    <lineage>
        <taxon>Eukaryota</taxon>
        <taxon>Fungi</taxon>
        <taxon>Dikarya</taxon>
        <taxon>Ascomycota</taxon>
        <taxon>Taphrinomycotina</taxon>
        <taxon>Taphrinomycetes</taxon>
        <taxon>Taphrinales</taxon>
        <taxon>Taphrinaceae</taxon>
        <taxon>Taphrina</taxon>
    </lineage>
</organism>
<dbReference type="Pfam" id="PF12697">
    <property type="entry name" value="Abhydrolase_6"/>
    <property type="match status" value="1"/>
</dbReference>
<dbReference type="VEuPathDB" id="FungiDB:TAPDE_001088"/>
<proteinExistence type="predicted"/>
<evidence type="ECO:0000256" key="1">
    <source>
        <dbReference type="SAM" id="MobiDB-lite"/>
    </source>
</evidence>
<dbReference type="Gene3D" id="3.40.50.1820">
    <property type="entry name" value="alpha/beta hydrolase"/>
    <property type="match status" value="1"/>
</dbReference>
<accession>R4XAP4</accession>
<evidence type="ECO:0000259" key="2">
    <source>
        <dbReference type="Pfam" id="PF12697"/>
    </source>
</evidence>